<evidence type="ECO:0000313" key="2">
    <source>
        <dbReference type="EMBL" id="STZ69262.1"/>
    </source>
</evidence>
<dbReference type="RefSeq" id="WP_115092044.1">
    <property type="nucleotide sequence ID" value="NZ_CP068107.1"/>
</dbReference>
<dbReference type="PANTHER" id="PTHR43685:SF2">
    <property type="entry name" value="GLYCOSYLTRANSFERASE 2-LIKE DOMAIN-CONTAINING PROTEIN"/>
    <property type="match status" value="1"/>
</dbReference>
<dbReference type="EC" id="2.4.1.212" evidence="2"/>
<evidence type="ECO:0000313" key="3">
    <source>
        <dbReference type="Proteomes" id="UP000255024"/>
    </source>
</evidence>
<dbReference type="InterPro" id="IPR001173">
    <property type="entry name" value="Glyco_trans_2-like"/>
</dbReference>
<dbReference type="EMBL" id="UGQL01000002">
    <property type="protein sequence ID" value="STZ69262.1"/>
    <property type="molecule type" value="Genomic_DNA"/>
</dbReference>
<keyword evidence="2" id="KW-0328">Glycosyltransferase</keyword>
<dbReference type="InterPro" id="IPR050834">
    <property type="entry name" value="Glycosyltransf_2"/>
</dbReference>
<name>A0A378U4N0_MYROD</name>
<dbReference type="Proteomes" id="UP000255024">
    <property type="component" value="Unassembled WGS sequence"/>
</dbReference>
<accession>A0A378U4N0</accession>
<dbReference type="GO" id="GO:0050501">
    <property type="term" value="F:hyaluronan synthase activity"/>
    <property type="evidence" value="ECO:0007669"/>
    <property type="project" value="UniProtKB-EC"/>
</dbReference>
<dbReference type="Gene3D" id="3.90.550.10">
    <property type="entry name" value="Spore Coat Polysaccharide Biosynthesis Protein SpsA, Chain A"/>
    <property type="match status" value="1"/>
</dbReference>
<keyword evidence="3" id="KW-1185">Reference proteome</keyword>
<gene>
    <name evidence="2" type="primary">hyaD_2</name>
    <name evidence="2" type="ORF">NCTC11179_02766</name>
</gene>
<dbReference type="SUPFAM" id="SSF53448">
    <property type="entry name" value="Nucleotide-diphospho-sugar transferases"/>
    <property type="match status" value="1"/>
</dbReference>
<keyword evidence="2" id="KW-0808">Transferase</keyword>
<organism evidence="2 3">
    <name type="scientific">Myroides odoratus</name>
    <name type="common">Flavobacterium odoratum</name>
    <dbReference type="NCBI Taxonomy" id="256"/>
    <lineage>
        <taxon>Bacteria</taxon>
        <taxon>Pseudomonadati</taxon>
        <taxon>Bacteroidota</taxon>
        <taxon>Flavobacteriia</taxon>
        <taxon>Flavobacteriales</taxon>
        <taxon>Flavobacteriaceae</taxon>
        <taxon>Myroides</taxon>
    </lineage>
</organism>
<dbReference type="InterPro" id="IPR029044">
    <property type="entry name" value="Nucleotide-diphossugar_trans"/>
</dbReference>
<dbReference type="PANTHER" id="PTHR43685">
    <property type="entry name" value="GLYCOSYLTRANSFERASE"/>
    <property type="match status" value="1"/>
</dbReference>
<proteinExistence type="predicted"/>
<dbReference type="CDD" id="cd00761">
    <property type="entry name" value="Glyco_tranf_GTA_type"/>
    <property type="match status" value="1"/>
</dbReference>
<reference evidence="2 3" key="1">
    <citation type="submission" date="2018-06" db="EMBL/GenBank/DDBJ databases">
        <authorList>
            <consortium name="Pathogen Informatics"/>
            <person name="Doyle S."/>
        </authorList>
    </citation>
    <scope>NUCLEOTIDE SEQUENCE [LARGE SCALE GENOMIC DNA]</scope>
    <source>
        <strain evidence="2 3">NCTC11179</strain>
    </source>
</reference>
<sequence>MSKISISVVIPCYNCNDTIQLCVESVFIQSYPAYELILINDGSSDQTLNRLYEIKDYYQSEQTKITVLTQTNQGPSVARNEGINFSTGNWVAFLDSDDVWHKDKLLKQVEVLHMYPDALVIGGEKGKFEPVLSLEHVVKINFIKLGFKNYFLTSSSMVQKKQLGEVRFNVHQKHSEDYRFFFDVLSLGGYGVCIYENLSCSISNKRDFGDSGLSGNIYKMQKGELSNFRYLYDKKLLNFSEYIFFCTFSNLKFLRRFLLSTLYNLKK</sequence>
<dbReference type="Pfam" id="PF00535">
    <property type="entry name" value="Glycos_transf_2"/>
    <property type="match status" value="1"/>
</dbReference>
<dbReference type="AlphaFoldDB" id="A0A378U4N0"/>
<evidence type="ECO:0000259" key="1">
    <source>
        <dbReference type="Pfam" id="PF00535"/>
    </source>
</evidence>
<protein>
    <submittedName>
        <fullName evidence="2">Hyaluronan synthase</fullName>
        <ecNumber evidence="2">2.4.1.212</ecNumber>
    </submittedName>
</protein>
<feature type="domain" description="Glycosyltransferase 2-like" evidence="1">
    <location>
        <begin position="7"/>
        <end position="130"/>
    </location>
</feature>